<protein>
    <submittedName>
        <fullName evidence="1">Uncharacterized protein</fullName>
    </submittedName>
</protein>
<dbReference type="EMBL" id="ML992708">
    <property type="protein sequence ID" value="KAF2206953.1"/>
    <property type="molecule type" value="Genomic_DNA"/>
</dbReference>
<gene>
    <name evidence="1" type="ORF">CERZMDRAFT_122825</name>
</gene>
<reference evidence="1" key="1">
    <citation type="journal article" date="2020" name="Stud. Mycol.">
        <title>101 Dothideomycetes genomes: a test case for predicting lifestyles and emergence of pathogens.</title>
        <authorList>
            <person name="Haridas S."/>
            <person name="Albert R."/>
            <person name="Binder M."/>
            <person name="Bloem J."/>
            <person name="Labutti K."/>
            <person name="Salamov A."/>
            <person name="Andreopoulos B."/>
            <person name="Baker S."/>
            <person name="Barry K."/>
            <person name="Bills G."/>
            <person name="Bluhm B."/>
            <person name="Cannon C."/>
            <person name="Castanera R."/>
            <person name="Culley D."/>
            <person name="Daum C."/>
            <person name="Ezra D."/>
            <person name="Gonzalez J."/>
            <person name="Henrissat B."/>
            <person name="Kuo A."/>
            <person name="Liang C."/>
            <person name="Lipzen A."/>
            <person name="Lutzoni F."/>
            <person name="Magnuson J."/>
            <person name="Mondo S."/>
            <person name="Nolan M."/>
            <person name="Ohm R."/>
            <person name="Pangilinan J."/>
            <person name="Park H.-J."/>
            <person name="Ramirez L."/>
            <person name="Alfaro M."/>
            <person name="Sun H."/>
            <person name="Tritt A."/>
            <person name="Yoshinaga Y."/>
            <person name="Zwiers L.-H."/>
            <person name="Turgeon B."/>
            <person name="Goodwin S."/>
            <person name="Spatafora J."/>
            <person name="Crous P."/>
            <person name="Grigoriev I."/>
        </authorList>
    </citation>
    <scope>NUCLEOTIDE SEQUENCE</scope>
    <source>
        <strain evidence="1">SCOH1-5</strain>
    </source>
</reference>
<evidence type="ECO:0000313" key="2">
    <source>
        <dbReference type="Proteomes" id="UP000799539"/>
    </source>
</evidence>
<dbReference type="Proteomes" id="UP000799539">
    <property type="component" value="Unassembled WGS sequence"/>
</dbReference>
<organism evidence="1 2">
    <name type="scientific">Cercospora zeae-maydis SCOH1-5</name>
    <dbReference type="NCBI Taxonomy" id="717836"/>
    <lineage>
        <taxon>Eukaryota</taxon>
        <taxon>Fungi</taxon>
        <taxon>Dikarya</taxon>
        <taxon>Ascomycota</taxon>
        <taxon>Pezizomycotina</taxon>
        <taxon>Dothideomycetes</taxon>
        <taxon>Dothideomycetidae</taxon>
        <taxon>Mycosphaerellales</taxon>
        <taxon>Mycosphaerellaceae</taxon>
        <taxon>Cercospora</taxon>
    </lineage>
</organism>
<keyword evidence="2" id="KW-1185">Reference proteome</keyword>
<sequence>MSSAGGNMPRKATMMTADATRKITFSSEFLLTEHPPATFHAQPSDHLGRCHRSCGPVSMQESSMIIRPSPAVTNKRLELS</sequence>
<name>A0A6A6F0L5_9PEZI</name>
<dbReference type="AlphaFoldDB" id="A0A6A6F0L5"/>
<accession>A0A6A6F0L5</accession>
<proteinExistence type="predicted"/>
<evidence type="ECO:0000313" key="1">
    <source>
        <dbReference type="EMBL" id="KAF2206953.1"/>
    </source>
</evidence>